<dbReference type="EMBL" id="ML992516">
    <property type="protein sequence ID" value="KAF2219574.1"/>
    <property type="molecule type" value="Genomic_DNA"/>
</dbReference>
<gene>
    <name evidence="1" type="ORF">BDZ85DRAFT_268664</name>
</gene>
<dbReference type="Proteomes" id="UP000799538">
    <property type="component" value="Unassembled WGS sequence"/>
</dbReference>
<dbReference type="AlphaFoldDB" id="A0A6A6G1Q4"/>
<keyword evidence="2" id="KW-1185">Reference proteome</keyword>
<sequence length="190" mass="21361">MVEEDDERTPGACYPCPAARLRIPQNIETAGAVPGFEVHPLLGSLPDRDCGIFYFFNMTPMEGLTERTIGFGPDELFLENGFNGPRPSWTKMFVSQPPPNEVRILIASCCETLECDIKVKREGGVTWGHLAAEILWALSLDHDLGPEALLFYFKISDVYLLQEAQPRRQEATCQHCHRGYPSRSYKDGPE</sequence>
<evidence type="ECO:0000313" key="2">
    <source>
        <dbReference type="Proteomes" id="UP000799538"/>
    </source>
</evidence>
<proteinExistence type="predicted"/>
<reference evidence="2" key="1">
    <citation type="journal article" date="2020" name="Stud. Mycol.">
        <title>101 Dothideomycetes genomes: A test case for predicting lifestyles and emergence of pathogens.</title>
        <authorList>
            <person name="Haridas S."/>
            <person name="Albert R."/>
            <person name="Binder M."/>
            <person name="Bloem J."/>
            <person name="LaButti K."/>
            <person name="Salamov A."/>
            <person name="Andreopoulos B."/>
            <person name="Baker S."/>
            <person name="Barry K."/>
            <person name="Bills G."/>
            <person name="Bluhm B."/>
            <person name="Cannon C."/>
            <person name="Castanera R."/>
            <person name="Culley D."/>
            <person name="Daum C."/>
            <person name="Ezra D."/>
            <person name="Gonzalez J."/>
            <person name="Henrissat B."/>
            <person name="Kuo A."/>
            <person name="Liang C."/>
            <person name="Lipzen A."/>
            <person name="Lutzoni F."/>
            <person name="Magnuson J."/>
            <person name="Mondo S."/>
            <person name="Nolan M."/>
            <person name="Ohm R."/>
            <person name="Pangilinan J."/>
            <person name="Park H.-J."/>
            <person name="Ramirez L."/>
            <person name="Alfaro M."/>
            <person name="Sun H."/>
            <person name="Tritt A."/>
            <person name="Yoshinaga Y."/>
            <person name="Zwiers L.-H."/>
            <person name="Turgeon B."/>
            <person name="Goodwin S."/>
            <person name="Spatafora J."/>
            <person name="Crous P."/>
            <person name="Grigoriev I."/>
        </authorList>
    </citation>
    <scope>NUCLEOTIDE SEQUENCE [LARGE SCALE GENOMIC DNA]</scope>
    <source>
        <strain evidence="2">CECT 20119</strain>
    </source>
</reference>
<dbReference type="OrthoDB" id="10370457at2759"/>
<protein>
    <submittedName>
        <fullName evidence="1">Uncharacterized protein</fullName>
    </submittedName>
</protein>
<accession>A0A6A6G1Q4</accession>
<organism evidence="1 2">
    <name type="scientific">Elsinoe ampelina</name>
    <dbReference type="NCBI Taxonomy" id="302913"/>
    <lineage>
        <taxon>Eukaryota</taxon>
        <taxon>Fungi</taxon>
        <taxon>Dikarya</taxon>
        <taxon>Ascomycota</taxon>
        <taxon>Pezizomycotina</taxon>
        <taxon>Dothideomycetes</taxon>
        <taxon>Dothideomycetidae</taxon>
        <taxon>Myriangiales</taxon>
        <taxon>Elsinoaceae</taxon>
        <taxon>Elsinoe</taxon>
    </lineage>
</organism>
<evidence type="ECO:0000313" key="1">
    <source>
        <dbReference type="EMBL" id="KAF2219574.1"/>
    </source>
</evidence>
<name>A0A6A6G1Q4_9PEZI</name>